<proteinExistence type="predicted"/>
<evidence type="ECO:0000256" key="5">
    <source>
        <dbReference type="PIRSR" id="PIRSR602387-1"/>
    </source>
</evidence>
<reference evidence="9" key="1">
    <citation type="submission" date="2016-10" db="EMBL/GenBank/DDBJ databases">
        <authorList>
            <person name="Varghese N."/>
            <person name="Submissions S."/>
        </authorList>
    </citation>
    <scope>NUCLEOTIDE SEQUENCE [LARGE SCALE GENOMIC DNA]</scope>
    <source>
        <strain evidence="9">DSM 11593</strain>
    </source>
</reference>
<evidence type="ECO:0000259" key="7">
    <source>
        <dbReference type="Pfam" id="PF00127"/>
    </source>
</evidence>
<evidence type="ECO:0000256" key="4">
    <source>
        <dbReference type="ARBA" id="ARBA00023008"/>
    </source>
</evidence>
<dbReference type="InterPro" id="IPR002387">
    <property type="entry name" value="Plastocyanin"/>
</dbReference>
<feature type="binding site" evidence="5">
    <location>
        <position position="68"/>
    </location>
    <ligand>
        <name>Cu cation</name>
        <dbReference type="ChEBI" id="CHEBI:23378"/>
    </ligand>
</feature>
<feature type="domain" description="Blue (type 1) copper" evidence="7">
    <location>
        <begin position="38"/>
        <end position="130"/>
    </location>
</feature>
<dbReference type="PANTHER" id="PTHR36507:SF1">
    <property type="entry name" value="BLL1555 PROTEIN"/>
    <property type="match status" value="1"/>
</dbReference>
<feature type="signal peptide" evidence="6">
    <location>
        <begin position="1"/>
        <end position="26"/>
    </location>
</feature>
<feature type="chain" id="PRO_5011530739" evidence="6">
    <location>
        <begin position="27"/>
        <end position="176"/>
    </location>
</feature>
<dbReference type="PRINTS" id="PR00157">
    <property type="entry name" value="PLASTOCYANIN"/>
</dbReference>
<feature type="binding site" evidence="5">
    <location>
        <position position="119"/>
    </location>
    <ligand>
        <name>Cu cation</name>
        <dbReference type="ChEBI" id="CHEBI:23378"/>
    </ligand>
</feature>
<dbReference type="Proteomes" id="UP000199125">
    <property type="component" value="Unassembled WGS sequence"/>
</dbReference>
<accession>A0A1H6JBJ3</accession>
<dbReference type="EMBL" id="FNXG01000001">
    <property type="protein sequence ID" value="SEH59193.1"/>
    <property type="molecule type" value="Genomic_DNA"/>
</dbReference>
<evidence type="ECO:0000256" key="2">
    <source>
        <dbReference type="ARBA" id="ARBA00022723"/>
    </source>
</evidence>
<feature type="binding site" evidence="5">
    <location>
        <position position="124"/>
    </location>
    <ligand>
        <name>Cu cation</name>
        <dbReference type="ChEBI" id="CHEBI:23378"/>
    </ligand>
</feature>
<sequence>MNRRTLIIRGAAVLLAARARPASAQAAPVLIEMKGSPRGERVAFVPSGVGVAPGTVVRFVNRDAGNSHTATTYHPDILDRPQRIPDAAQPWDSDLLLPEDAFEVTLTVPGVYDFYCVPHEHAGMVGRIVVGTPDDTGWQGPATDPGDLPDAALAAFAAVDVILAQGAVLPPGGDPT</sequence>
<keyword evidence="3" id="KW-0249">Electron transport</keyword>
<keyword evidence="6" id="KW-0732">Signal</keyword>
<feature type="binding site" evidence="5">
    <location>
        <position position="116"/>
    </location>
    <ligand>
        <name>Cu cation</name>
        <dbReference type="ChEBI" id="CHEBI:23378"/>
    </ligand>
</feature>
<dbReference type="InterPro" id="IPR008972">
    <property type="entry name" value="Cupredoxin"/>
</dbReference>
<dbReference type="Pfam" id="PF00127">
    <property type="entry name" value="Copper-bind"/>
    <property type="match status" value="1"/>
</dbReference>
<dbReference type="STRING" id="65735.SAMN04488075_0244"/>
<evidence type="ECO:0000256" key="6">
    <source>
        <dbReference type="SAM" id="SignalP"/>
    </source>
</evidence>
<organism evidence="8 9">
    <name type="scientific">Paracoccus alkenifer</name>
    <dbReference type="NCBI Taxonomy" id="65735"/>
    <lineage>
        <taxon>Bacteria</taxon>
        <taxon>Pseudomonadati</taxon>
        <taxon>Pseudomonadota</taxon>
        <taxon>Alphaproteobacteria</taxon>
        <taxon>Rhodobacterales</taxon>
        <taxon>Paracoccaceae</taxon>
        <taxon>Paracoccus</taxon>
    </lineage>
</organism>
<dbReference type="InterPro" id="IPR000923">
    <property type="entry name" value="BlueCu_1"/>
</dbReference>
<name>A0A1H6JBJ3_9RHOB</name>
<evidence type="ECO:0000313" key="8">
    <source>
        <dbReference type="EMBL" id="SEH59193.1"/>
    </source>
</evidence>
<dbReference type="InterPro" id="IPR052721">
    <property type="entry name" value="ET_Amicyanin"/>
</dbReference>
<dbReference type="AlphaFoldDB" id="A0A1H6JBJ3"/>
<keyword evidence="2 5" id="KW-0479">Metal-binding</keyword>
<evidence type="ECO:0000313" key="9">
    <source>
        <dbReference type="Proteomes" id="UP000199125"/>
    </source>
</evidence>
<gene>
    <name evidence="8" type="ORF">SAMN04488075_0244</name>
</gene>
<dbReference type="SUPFAM" id="SSF49503">
    <property type="entry name" value="Cupredoxins"/>
    <property type="match status" value="1"/>
</dbReference>
<keyword evidence="9" id="KW-1185">Reference proteome</keyword>
<dbReference type="InterPro" id="IPR028871">
    <property type="entry name" value="BlueCu_1_BS"/>
</dbReference>
<dbReference type="GO" id="GO:0005507">
    <property type="term" value="F:copper ion binding"/>
    <property type="evidence" value="ECO:0007669"/>
    <property type="project" value="InterPro"/>
</dbReference>
<dbReference type="PROSITE" id="PS00196">
    <property type="entry name" value="COPPER_BLUE"/>
    <property type="match status" value="1"/>
</dbReference>
<dbReference type="GO" id="GO:0009055">
    <property type="term" value="F:electron transfer activity"/>
    <property type="evidence" value="ECO:0007669"/>
    <property type="project" value="InterPro"/>
</dbReference>
<evidence type="ECO:0000256" key="3">
    <source>
        <dbReference type="ARBA" id="ARBA00022982"/>
    </source>
</evidence>
<dbReference type="PANTHER" id="PTHR36507">
    <property type="entry name" value="BLL1555 PROTEIN"/>
    <property type="match status" value="1"/>
</dbReference>
<keyword evidence="1" id="KW-0813">Transport</keyword>
<protein>
    <submittedName>
        <fullName evidence="8">Plastocyanin</fullName>
    </submittedName>
</protein>
<dbReference type="Gene3D" id="2.60.40.420">
    <property type="entry name" value="Cupredoxins - blue copper proteins"/>
    <property type="match status" value="1"/>
</dbReference>
<evidence type="ECO:0000256" key="1">
    <source>
        <dbReference type="ARBA" id="ARBA00022448"/>
    </source>
</evidence>
<comment type="cofactor">
    <cofactor evidence="5">
        <name>Cu(2+)</name>
        <dbReference type="ChEBI" id="CHEBI:29036"/>
    </cofactor>
    <text evidence="5">The crystal structure with reduced Cu(1+) has also been determined.</text>
</comment>
<keyword evidence="4 5" id="KW-0186">Copper</keyword>